<dbReference type="GO" id="GO:0009307">
    <property type="term" value="P:DNA restriction-modification system"/>
    <property type="evidence" value="ECO:0007669"/>
    <property type="project" value="UniProtKB-KW"/>
</dbReference>
<dbReference type="Gene3D" id="3.40.50.150">
    <property type="entry name" value="Vaccinia Virus protein VP39"/>
    <property type="match status" value="1"/>
</dbReference>
<dbReference type="Pfam" id="PF02384">
    <property type="entry name" value="N6_Mtase"/>
    <property type="match status" value="2"/>
</dbReference>
<dbReference type="GO" id="GO:0003677">
    <property type="term" value="F:DNA binding"/>
    <property type="evidence" value="ECO:0007669"/>
    <property type="project" value="InterPro"/>
</dbReference>
<keyword evidence="5" id="KW-1185">Reference proteome</keyword>
<sequence length="252" mass="29232">MISEREDCGLPSEEWENKLTTAQEEYQQKKINIEELNGYLTELAGILAKSNEEIKREITKNTHYPLTRQIVQALPSDKNNNQEFVTSVIDKEEFEQQKARISAKHQEDTLEKIEQTDKEYQNLTHKGTFLSQNLDFQKLSTIVNDFDNFFAKLAPQSQMDYLVQLLVNILQPFPQKDYEVVIYDPCCGSGGMFIQSQEFITKNKKARMNLLLHGLNPKLGERAEDTFKEDLHPQKKADYVITNPPFNISDYC</sequence>
<dbReference type="InterPro" id="IPR052916">
    <property type="entry name" value="Type-I_RE_MTase_Subunit"/>
</dbReference>
<feature type="coiled-coil region" evidence="2">
    <location>
        <begin position="12"/>
        <end position="39"/>
    </location>
</feature>
<keyword evidence="2" id="KW-0175">Coiled coil</keyword>
<dbReference type="PRINTS" id="PR00507">
    <property type="entry name" value="N12N6MTFRASE"/>
</dbReference>
<dbReference type="OrthoDB" id="10502563at2759"/>
<dbReference type="PROSITE" id="PS00092">
    <property type="entry name" value="N6_MTASE"/>
    <property type="match status" value="1"/>
</dbReference>
<evidence type="ECO:0000256" key="2">
    <source>
        <dbReference type="SAM" id="Coils"/>
    </source>
</evidence>
<dbReference type="SUPFAM" id="SSF53335">
    <property type="entry name" value="S-adenosyl-L-methionine-dependent methyltransferases"/>
    <property type="match status" value="1"/>
</dbReference>
<evidence type="ECO:0000259" key="3">
    <source>
        <dbReference type="Pfam" id="PF02384"/>
    </source>
</evidence>
<organism evidence="4 5">
    <name type="scientific">Ambispora leptoticha</name>
    <dbReference type="NCBI Taxonomy" id="144679"/>
    <lineage>
        <taxon>Eukaryota</taxon>
        <taxon>Fungi</taxon>
        <taxon>Fungi incertae sedis</taxon>
        <taxon>Mucoromycota</taxon>
        <taxon>Glomeromycotina</taxon>
        <taxon>Glomeromycetes</taxon>
        <taxon>Archaeosporales</taxon>
        <taxon>Ambisporaceae</taxon>
        <taxon>Ambispora</taxon>
    </lineage>
</organism>
<proteinExistence type="predicted"/>
<dbReference type="Proteomes" id="UP000789508">
    <property type="component" value="Unassembled WGS sequence"/>
</dbReference>
<dbReference type="AlphaFoldDB" id="A0A9N9GXF8"/>
<name>A0A9N9GXF8_9GLOM</name>
<dbReference type="InterPro" id="IPR002052">
    <property type="entry name" value="DNA_methylase_N6_adenine_CS"/>
</dbReference>
<dbReference type="EMBL" id="CAJVPS010007334">
    <property type="protein sequence ID" value="CAG8633795.1"/>
    <property type="molecule type" value="Genomic_DNA"/>
</dbReference>
<dbReference type="GO" id="GO:0008170">
    <property type="term" value="F:N-methyltransferase activity"/>
    <property type="evidence" value="ECO:0007669"/>
    <property type="project" value="InterPro"/>
</dbReference>
<gene>
    <name evidence="4" type="ORF">ALEPTO_LOCUS9460</name>
</gene>
<dbReference type="PANTHER" id="PTHR42998:SF1">
    <property type="entry name" value="TYPE I RESTRICTION ENZYME HINDI METHYLASE SUBUNIT"/>
    <property type="match status" value="1"/>
</dbReference>
<evidence type="ECO:0000313" key="4">
    <source>
        <dbReference type="EMBL" id="CAG8633795.1"/>
    </source>
</evidence>
<dbReference type="InterPro" id="IPR003356">
    <property type="entry name" value="DNA_methylase_A-5"/>
</dbReference>
<dbReference type="PANTHER" id="PTHR42998">
    <property type="entry name" value="TYPE I RESTRICTION ENZYME HINDVIIP M PROTEIN-RELATED"/>
    <property type="match status" value="1"/>
</dbReference>
<comment type="caution">
    <text evidence="4">The sequence shown here is derived from an EMBL/GenBank/DDBJ whole genome shotgun (WGS) entry which is preliminary data.</text>
</comment>
<feature type="domain" description="DNA methylase adenine-specific" evidence="3">
    <location>
        <begin position="206"/>
        <end position="249"/>
    </location>
</feature>
<dbReference type="GO" id="GO:0032259">
    <property type="term" value="P:methylation"/>
    <property type="evidence" value="ECO:0007669"/>
    <property type="project" value="InterPro"/>
</dbReference>
<accession>A0A9N9GXF8</accession>
<dbReference type="InterPro" id="IPR029063">
    <property type="entry name" value="SAM-dependent_MTases_sf"/>
</dbReference>
<reference evidence="4" key="1">
    <citation type="submission" date="2021-06" db="EMBL/GenBank/DDBJ databases">
        <authorList>
            <person name="Kallberg Y."/>
            <person name="Tangrot J."/>
            <person name="Rosling A."/>
        </authorList>
    </citation>
    <scope>NUCLEOTIDE SEQUENCE</scope>
    <source>
        <strain evidence="4">FL130A</strain>
    </source>
</reference>
<protein>
    <submittedName>
        <fullName evidence="4">12544_t:CDS:1</fullName>
    </submittedName>
</protein>
<keyword evidence="1" id="KW-0680">Restriction system</keyword>
<evidence type="ECO:0000313" key="5">
    <source>
        <dbReference type="Proteomes" id="UP000789508"/>
    </source>
</evidence>
<feature type="domain" description="DNA methylase adenine-specific" evidence="3">
    <location>
        <begin position="162"/>
        <end position="205"/>
    </location>
</feature>
<evidence type="ECO:0000256" key="1">
    <source>
        <dbReference type="ARBA" id="ARBA00022747"/>
    </source>
</evidence>